<keyword evidence="3" id="KW-1185">Reference proteome</keyword>
<name>A0ABS5QMF4_9BACT</name>
<protein>
    <submittedName>
        <fullName evidence="2">Outer membrane protein OmpA</fullName>
    </submittedName>
</protein>
<dbReference type="RefSeq" id="WP_244831614.1">
    <property type="nucleotide sequence ID" value="NZ_JAEDAM010000077.1"/>
</dbReference>
<comment type="caution">
    <text evidence="2">The sequence shown here is derived from an EMBL/GenBank/DDBJ whole genome shotgun (WGS) entry which is preliminary data.</text>
</comment>
<evidence type="ECO:0000313" key="3">
    <source>
        <dbReference type="Proteomes" id="UP000680365"/>
    </source>
</evidence>
<dbReference type="Pfam" id="PF09603">
    <property type="entry name" value="Fib_succ_major"/>
    <property type="match status" value="1"/>
</dbReference>
<proteinExistence type="predicted"/>
<evidence type="ECO:0000259" key="1">
    <source>
        <dbReference type="Pfam" id="PF09603"/>
    </source>
</evidence>
<reference evidence="2 3" key="1">
    <citation type="journal article" date="2021" name="Nat. Commun.">
        <title>Reductive evolution and unique predatory mode in the CPR bacterium Vampirococcus lugosii.</title>
        <authorList>
            <person name="Moreira D."/>
            <person name="Zivanovic Y."/>
            <person name="Lopez-Archilla A.I."/>
            <person name="Iniesto M."/>
            <person name="Lopez-Garcia P."/>
        </authorList>
    </citation>
    <scope>NUCLEOTIDE SEQUENCE [LARGE SCALE GENOMIC DNA]</scope>
    <source>
        <strain evidence="2">Chiprana</strain>
    </source>
</reference>
<sequence>ENYDPYGLNLGGCERYTEQNIDWQGQEYNAVEIGGQIWFTENLNYDYGDSVCFGYNEENCDSYGRLYSKDDVQEDDVQGSYLCPDGWRVPSDDDWKVLEIYLSGIDEIASELDTDHSFFSENFDRLSSYDIKNKLTNQLNFNFGGIFSPHSSGTRRGPSTSGRYRASDLWQRGIDHDKLGLRRSYVDSDIARYSVRCMKDNENEDEDDEDEDETCGEDGTSAFDCTNMNNENSCKNGARKECCEWTGSMCISK</sequence>
<feature type="non-terminal residue" evidence="2">
    <location>
        <position position="1"/>
    </location>
</feature>
<dbReference type="Proteomes" id="UP000680365">
    <property type="component" value="Unassembled WGS sequence"/>
</dbReference>
<accession>A0ABS5QMF4</accession>
<dbReference type="InterPro" id="IPR011871">
    <property type="entry name" value="Fib_succ_major"/>
</dbReference>
<evidence type="ECO:0000313" key="2">
    <source>
        <dbReference type="EMBL" id="MBS8122347.1"/>
    </source>
</evidence>
<gene>
    <name evidence="2" type="ORF">VAMP_325n1</name>
</gene>
<dbReference type="NCBIfam" id="TIGR02145">
    <property type="entry name" value="Fib_succ_major"/>
    <property type="match status" value="1"/>
</dbReference>
<dbReference type="EMBL" id="JAEDAM010000077">
    <property type="protein sequence ID" value="MBS8122347.1"/>
    <property type="molecule type" value="Genomic_DNA"/>
</dbReference>
<organism evidence="2 3">
    <name type="scientific">Candidatus Vampirococcus lugosii</name>
    <dbReference type="NCBI Taxonomy" id="2789015"/>
    <lineage>
        <taxon>Bacteria</taxon>
        <taxon>Candidatus Absconditibacteriota</taxon>
        <taxon>Vampirococcus</taxon>
    </lineage>
</organism>
<feature type="domain" description="Fibrobacter succinogenes major paralogous" evidence="1">
    <location>
        <begin position="31"/>
        <end position="199"/>
    </location>
</feature>